<name>M2U847_9SPHN</name>
<reference evidence="8 9" key="1">
    <citation type="journal article" date="2013" name="Genome Announc.">
        <title>Draft Genome Sequence of Strain JLT2015T, Belonging to the Family Sphingomonadaceae of the Alphaproteobacteria.</title>
        <authorList>
            <person name="Tang K."/>
            <person name="Liu K."/>
            <person name="Li S."/>
            <person name="Jiao N."/>
        </authorList>
    </citation>
    <scope>NUCLEOTIDE SEQUENCE [LARGE SCALE GENOMIC DNA]</scope>
    <source>
        <strain evidence="8 9">JLT2015</strain>
    </source>
</reference>
<dbReference type="GO" id="GO:0005198">
    <property type="term" value="F:structural molecule activity"/>
    <property type="evidence" value="ECO:0007669"/>
    <property type="project" value="InterPro"/>
</dbReference>
<dbReference type="Gene3D" id="1.20.1330.10">
    <property type="entry name" value="f41 fragment of flagellin, N-terminal domain"/>
    <property type="match status" value="1"/>
</dbReference>
<feature type="domain" description="Flagellin C-terminal" evidence="7">
    <location>
        <begin position="231"/>
        <end position="299"/>
    </location>
</feature>
<accession>M2U847</accession>
<dbReference type="InterPro" id="IPR013384">
    <property type="entry name" value="Flagell_FlgL"/>
</dbReference>
<evidence type="ECO:0000256" key="3">
    <source>
        <dbReference type="ARBA" id="ARBA00005709"/>
    </source>
</evidence>
<dbReference type="AlphaFoldDB" id="M2U847"/>
<comment type="caution">
    <text evidence="8">The sequence shown here is derived from an EMBL/GenBank/DDBJ whole genome shotgun (WGS) entry which is preliminary data.</text>
</comment>
<organism evidence="8 9">
    <name type="scientific">Pacificimonas flava</name>
    <dbReference type="NCBI Taxonomy" id="1234595"/>
    <lineage>
        <taxon>Bacteria</taxon>
        <taxon>Pseudomonadati</taxon>
        <taxon>Pseudomonadota</taxon>
        <taxon>Alphaproteobacteria</taxon>
        <taxon>Sphingomonadales</taxon>
        <taxon>Sphingosinicellaceae</taxon>
        <taxon>Pacificimonas</taxon>
    </lineage>
</organism>
<dbReference type="GO" id="GO:0005576">
    <property type="term" value="C:extracellular region"/>
    <property type="evidence" value="ECO:0007669"/>
    <property type="project" value="UniProtKB-SubCell"/>
</dbReference>
<dbReference type="InterPro" id="IPR046358">
    <property type="entry name" value="Flagellin_C"/>
</dbReference>
<dbReference type="RefSeq" id="WP_008599459.1">
    <property type="nucleotide sequence ID" value="NZ_AMRV01000001.1"/>
</dbReference>
<dbReference type="InterPro" id="IPR001492">
    <property type="entry name" value="Flagellin"/>
</dbReference>
<keyword evidence="9" id="KW-1185">Reference proteome</keyword>
<keyword evidence="8" id="KW-0966">Cell projection</keyword>
<dbReference type="NCBIfam" id="TIGR02550">
    <property type="entry name" value="flagell_flgL"/>
    <property type="match status" value="1"/>
</dbReference>
<dbReference type="Pfam" id="PF00700">
    <property type="entry name" value="Flagellin_C"/>
    <property type="match status" value="1"/>
</dbReference>
<dbReference type="OrthoDB" id="7389561at2"/>
<evidence type="ECO:0000256" key="2">
    <source>
        <dbReference type="ARBA" id="ARBA00004613"/>
    </source>
</evidence>
<evidence type="ECO:0000313" key="9">
    <source>
        <dbReference type="Proteomes" id="UP000011717"/>
    </source>
</evidence>
<keyword evidence="5" id="KW-0175">Coiled coil</keyword>
<keyword evidence="8" id="KW-0282">Flagellum</keyword>
<evidence type="ECO:0000256" key="5">
    <source>
        <dbReference type="SAM" id="Coils"/>
    </source>
</evidence>
<dbReference type="GO" id="GO:0009424">
    <property type="term" value="C:bacterial-type flagellum hook"/>
    <property type="evidence" value="ECO:0007669"/>
    <property type="project" value="InterPro"/>
</dbReference>
<evidence type="ECO:0000259" key="6">
    <source>
        <dbReference type="Pfam" id="PF00669"/>
    </source>
</evidence>
<dbReference type="InterPro" id="IPR001029">
    <property type="entry name" value="Flagellin_N"/>
</dbReference>
<evidence type="ECO:0000259" key="7">
    <source>
        <dbReference type="Pfam" id="PF00700"/>
    </source>
</evidence>
<proteinExistence type="inferred from homology"/>
<gene>
    <name evidence="8" type="ORF">C725_0088</name>
</gene>
<protein>
    <submittedName>
        <fullName evidence="8">Flagellar hook-associated protein FlgL</fullName>
    </submittedName>
</protein>
<dbReference type="EMBL" id="AMRV01000001">
    <property type="protein sequence ID" value="EMD84158.1"/>
    <property type="molecule type" value="Genomic_DNA"/>
</dbReference>
<dbReference type="PANTHER" id="PTHR42792">
    <property type="entry name" value="FLAGELLIN"/>
    <property type="match status" value="1"/>
</dbReference>
<evidence type="ECO:0000256" key="1">
    <source>
        <dbReference type="ARBA" id="ARBA00004365"/>
    </source>
</evidence>
<keyword evidence="4" id="KW-0975">Bacterial flagellum</keyword>
<comment type="subcellular location">
    <subcellularLocation>
        <location evidence="1">Bacterial flagellum</location>
    </subcellularLocation>
    <subcellularLocation>
        <location evidence="2">Secreted</location>
    </subcellularLocation>
</comment>
<sequence>MRLSTNNWYNTQSQTMLDRLSEASRIQNQIATGKRLQRASDDPTAAQRADLLKRSMSEAKQAQRNADALNARLETSGIALGGMTDQLLRLKELALSASNDTLTAEDRVTIGTEVAQIREQLLGLANTRDADGSYVFAGARAGRPAYEKAADGTIHWAGSGDPIEIPVGSTNLVSSGDSGKSFLDLQNEESGSVFDMLDRFTALMQPPASGSETVEERDARHSGMEQMLADITEVADSIGNVQASQGARQAGIVKESERLDSLMIELEAARSDLEDVDVTEAVVDLERLNTILKAAQASFGRIAGLSLFNQI</sequence>
<dbReference type="Pfam" id="PF00669">
    <property type="entry name" value="Flagellin_N"/>
    <property type="match status" value="1"/>
</dbReference>
<dbReference type="GO" id="GO:0071973">
    <property type="term" value="P:bacterial-type flagellum-dependent cell motility"/>
    <property type="evidence" value="ECO:0007669"/>
    <property type="project" value="InterPro"/>
</dbReference>
<feature type="coiled-coil region" evidence="5">
    <location>
        <begin position="252"/>
        <end position="279"/>
    </location>
</feature>
<dbReference type="PANTHER" id="PTHR42792:SF1">
    <property type="entry name" value="FLAGELLAR HOOK-ASSOCIATED PROTEIN 3"/>
    <property type="match status" value="1"/>
</dbReference>
<dbReference type="SUPFAM" id="SSF64518">
    <property type="entry name" value="Phase 1 flagellin"/>
    <property type="match status" value="1"/>
</dbReference>
<feature type="domain" description="Flagellin N-terminal" evidence="6">
    <location>
        <begin position="4"/>
        <end position="139"/>
    </location>
</feature>
<evidence type="ECO:0000313" key="8">
    <source>
        <dbReference type="EMBL" id="EMD84158.1"/>
    </source>
</evidence>
<dbReference type="Proteomes" id="UP000011717">
    <property type="component" value="Unassembled WGS sequence"/>
</dbReference>
<comment type="similarity">
    <text evidence="3">Belongs to the bacterial flagellin family.</text>
</comment>
<evidence type="ECO:0000256" key="4">
    <source>
        <dbReference type="ARBA" id="ARBA00023143"/>
    </source>
</evidence>
<keyword evidence="8" id="KW-0969">Cilium</keyword>